<dbReference type="PANTHER" id="PTHR42898:SF79">
    <property type="entry name" value="NAD(P)-BINDING ROSSMANN-FOLD PROTEIN"/>
    <property type="match status" value="1"/>
</dbReference>
<keyword evidence="4" id="KW-1185">Reference proteome</keyword>
<protein>
    <submittedName>
        <fullName evidence="3">Uncharacterized protein</fullName>
    </submittedName>
</protein>
<dbReference type="GO" id="GO:0016491">
    <property type="term" value="F:oxidoreductase activity"/>
    <property type="evidence" value="ECO:0007669"/>
    <property type="project" value="UniProtKB-KW"/>
</dbReference>
<dbReference type="InterPro" id="IPR036291">
    <property type="entry name" value="NAD(P)-bd_dom_sf"/>
</dbReference>
<dbReference type="Pfam" id="PF00106">
    <property type="entry name" value="adh_short"/>
    <property type="match status" value="1"/>
</dbReference>
<accession>A0A2G2YR91</accession>
<dbReference type="Gramene" id="PHT72260">
    <property type="protein sequence ID" value="PHT72260"/>
    <property type="gene ID" value="T459_23045"/>
</dbReference>
<sequence>MEADGRWTLQGNTTIVTGGTRGIGHATLEELASFGANVYTCSRNQMELEECL</sequence>
<evidence type="ECO:0000256" key="1">
    <source>
        <dbReference type="ARBA" id="ARBA00022857"/>
    </source>
</evidence>
<reference evidence="3 4" key="1">
    <citation type="journal article" date="2014" name="Nat. Genet.">
        <title>Genome sequence of the hot pepper provides insights into the evolution of pungency in Capsicum species.</title>
        <authorList>
            <person name="Kim S."/>
            <person name="Park M."/>
            <person name="Yeom S.I."/>
            <person name="Kim Y.M."/>
            <person name="Lee J.M."/>
            <person name="Lee H.A."/>
            <person name="Seo E."/>
            <person name="Choi J."/>
            <person name="Cheong K."/>
            <person name="Kim K.T."/>
            <person name="Jung K."/>
            <person name="Lee G.W."/>
            <person name="Oh S.K."/>
            <person name="Bae C."/>
            <person name="Kim S.B."/>
            <person name="Lee H.Y."/>
            <person name="Kim S.Y."/>
            <person name="Kim M.S."/>
            <person name="Kang B.C."/>
            <person name="Jo Y.D."/>
            <person name="Yang H.B."/>
            <person name="Jeong H.J."/>
            <person name="Kang W.H."/>
            <person name="Kwon J.K."/>
            <person name="Shin C."/>
            <person name="Lim J.Y."/>
            <person name="Park J.H."/>
            <person name="Huh J.H."/>
            <person name="Kim J.S."/>
            <person name="Kim B.D."/>
            <person name="Cohen O."/>
            <person name="Paran I."/>
            <person name="Suh M.C."/>
            <person name="Lee S.B."/>
            <person name="Kim Y.K."/>
            <person name="Shin Y."/>
            <person name="Noh S.J."/>
            <person name="Park J."/>
            <person name="Seo Y.S."/>
            <person name="Kwon S.Y."/>
            <person name="Kim H.A."/>
            <person name="Park J.M."/>
            <person name="Kim H.J."/>
            <person name="Choi S.B."/>
            <person name="Bosland P.W."/>
            <person name="Reeves G."/>
            <person name="Jo S.H."/>
            <person name="Lee B.W."/>
            <person name="Cho H.T."/>
            <person name="Choi H.S."/>
            <person name="Lee M.S."/>
            <person name="Yu Y."/>
            <person name="Do Choi Y."/>
            <person name="Park B.S."/>
            <person name="van Deynze A."/>
            <person name="Ashrafi H."/>
            <person name="Hill T."/>
            <person name="Kim W.T."/>
            <person name="Pai H.S."/>
            <person name="Ahn H.K."/>
            <person name="Yeam I."/>
            <person name="Giovannoni J.J."/>
            <person name="Rose J.K."/>
            <person name="Sorensen I."/>
            <person name="Lee S.J."/>
            <person name="Kim R.W."/>
            <person name="Choi I.Y."/>
            <person name="Choi B.S."/>
            <person name="Lim J.S."/>
            <person name="Lee Y.H."/>
            <person name="Choi D."/>
        </authorList>
    </citation>
    <scope>NUCLEOTIDE SEQUENCE [LARGE SCALE GENOMIC DNA]</scope>
    <source>
        <strain evidence="4">cv. CM334</strain>
    </source>
</reference>
<evidence type="ECO:0000313" key="3">
    <source>
        <dbReference type="EMBL" id="PHT72260.1"/>
    </source>
</evidence>
<gene>
    <name evidence="3" type="ORF">T459_23045</name>
</gene>
<evidence type="ECO:0000313" key="4">
    <source>
        <dbReference type="Proteomes" id="UP000222542"/>
    </source>
</evidence>
<proteinExistence type="predicted"/>
<comment type="caution">
    <text evidence="3">The sequence shown here is derived from an EMBL/GenBank/DDBJ whole genome shotgun (WGS) entry which is preliminary data.</text>
</comment>
<dbReference type="Gene3D" id="3.40.50.720">
    <property type="entry name" value="NAD(P)-binding Rossmann-like Domain"/>
    <property type="match status" value="1"/>
</dbReference>
<name>A0A2G2YR91_CAPAN</name>
<dbReference type="InterPro" id="IPR002347">
    <property type="entry name" value="SDR_fam"/>
</dbReference>
<organism evidence="3 4">
    <name type="scientific">Capsicum annuum</name>
    <name type="common">Capsicum pepper</name>
    <dbReference type="NCBI Taxonomy" id="4072"/>
    <lineage>
        <taxon>Eukaryota</taxon>
        <taxon>Viridiplantae</taxon>
        <taxon>Streptophyta</taxon>
        <taxon>Embryophyta</taxon>
        <taxon>Tracheophyta</taxon>
        <taxon>Spermatophyta</taxon>
        <taxon>Magnoliopsida</taxon>
        <taxon>eudicotyledons</taxon>
        <taxon>Gunneridae</taxon>
        <taxon>Pentapetalae</taxon>
        <taxon>asterids</taxon>
        <taxon>lamiids</taxon>
        <taxon>Solanales</taxon>
        <taxon>Solanaceae</taxon>
        <taxon>Solanoideae</taxon>
        <taxon>Capsiceae</taxon>
        <taxon>Capsicum</taxon>
    </lineage>
</organism>
<dbReference type="STRING" id="4072.A0A2G2YR91"/>
<keyword evidence="2" id="KW-0560">Oxidoreductase</keyword>
<dbReference type="EMBL" id="AYRZ02000009">
    <property type="protein sequence ID" value="PHT72260.1"/>
    <property type="molecule type" value="Genomic_DNA"/>
</dbReference>
<dbReference type="SUPFAM" id="SSF51735">
    <property type="entry name" value="NAD(P)-binding Rossmann-fold domains"/>
    <property type="match status" value="1"/>
</dbReference>
<evidence type="ECO:0000256" key="2">
    <source>
        <dbReference type="ARBA" id="ARBA00023002"/>
    </source>
</evidence>
<dbReference type="InterPro" id="IPR045000">
    <property type="entry name" value="TR"/>
</dbReference>
<reference evidence="3 4" key="2">
    <citation type="journal article" date="2017" name="Genome Biol.">
        <title>New reference genome sequences of hot pepper reveal the massive evolution of plant disease-resistance genes by retroduplication.</title>
        <authorList>
            <person name="Kim S."/>
            <person name="Park J."/>
            <person name="Yeom S.I."/>
            <person name="Kim Y.M."/>
            <person name="Seo E."/>
            <person name="Kim K.T."/>
            <person name="Kim M.S."/>
            <person name="Lee J.M."/>
            <person name="Cheong K."/>
            <person name="Shin H.S."/>
            <person name="Kim S.B."/>
            <person name="Han K."/>
            <person name="Lee J."/>
            <person name="Park M."/>
            <person name="Lee H.A."/>
            <person name="Lee H.Y."/>
            <person name="Lee Y."/>
            <person name="Oh S."/>
            <person name="Lee J.H."/>
            <person name="Choi E."/>
            <person name="Choi E."/>
            <person name="Lee S.E."/>
            <person name="Jeon J."/>
            <person name="Kim H."/>
            <person name="Choi G."/>
            <person name="Song H."/>
            <person name="Lee J."/>
            <person name="Lee S.C."/>
            <person name="Kwon J.K."/>
            <person name="Lee H.Y."/>
            <person name="Koo N."/>
            <person name="Hong Y."/>
            <person name="Kim R.W."/>
            <person name="Kang W.H."/>
            <person name="Huh J.H."/>
            <person name="Kang B.C."/>
            <person name="Yang T.J."/>
            <person name="Lee Y.H."/>
            <person name="Bennetzen J.L."/>
            <person name="Choi D."/>
        </authorList>
    </citation>
    <scope>NUCLEOTIDE SEQUENCE [LARGE SCALE GENOMIC DNA]</scope>
    <source>
        <strain evidence="4">cv. CM334</strain>
    </source>
</reference>
<dbReference type="Proteomes" id="UP000222542">
    <property type="component" value="Unassembled WGS sequence"/>
</dbReference>
<keyword evidence="1" id="KW-0521">NADP</keyword>
<dbReference type="PANTHER" id="PTHR42898">
    <property type="entry name" value="TROPINONE REDUCTASE"/>
    <property type="match status" value="1"/>
</dbReference>
<dbReference type="AlphaFoldDB" id="A0A2G2YR91"/>